<dbReference type="AlphaFoldDB" id="A0A913ZGR3"/>
<name>A0A913ZGR3_PATMI</name>
<dbReference type="OrthoDB" id="524326at2759"/>
<dbReference type="Pfam" id="PF03747">
    <property type="entry name" value="ADP_ribosyl_GH"/>
    <property type="match status" value="1"/>
</dbReference>
<proteinExistence type="predicted"/>
<reference evidence="1" key="1">
    <citation type="submission" date="2022-11" db="UniProtKB">
        <authorList>
            <consortium name="EnsemblMetazoa"/>
        </authorList>
    </citation>
    <scope>IDENTIFICATION</scope>
</reference>
<evidence type="ECO:0000313" key="2">
    <source>
        <dbReference type="Proteomes" id="UP000887568"/>
    </source>
</evidence>
<dbReference type="InterPro" id="IPR050792">
    <property type="entry name" value="ADP-ribosylglycohydrolase"/>
</dbReference>
<dbReference type="PANTHER" id="PTHR16222">
    <property type="entry name" value="ADP-RIBOSYLGLYCOHYDROLASE"/>
    <property type="match status" value="1"/>
</dbReference>
<dbReference type="GeneID" id="119723584"/>
<dbReference type="InterPro" id="IPR036705">
    <property type="entry name" value="Ribosyl_crysJ1_sf"/>
</dbReference>
<dbReference type="RefSeq" id="XP_038050236.1">
    <property type="nucleotide sequence ID" value="XM_038194308.1"/>
</dbReference>
<sequence>MKTFNLRRVVAVGLAGICLATLRRCVLHLQYSTTTQITGGSGNCEHDKKMAQSESLWGMVVGDALSMPVHWYYDPDDIRRDYGDWLSGFVAPKTRHPSSILTISAVGGAGRSGYGSGSDPVIGSVILHDKLKYWQSNQRSIHYHQGMKAGDSTLNALVAGLTAQTLASEYQDQQPMDDGAYGAIFAAYVKFMTTPGSHGDTYAESFHREFFRDWLTAGSPVVSEEVLAFAESRSKKLTSSHVDHNIDSIGALVMPISVILHCANLSTTEAVKHAVRLVNLTHCSLSLVPFVELYATTLHSVVNGASLREKAQAALESPLLGGSNTWKRVKKYSQLAARYAEGSEERLQVYQEAVSHFGLACYIKGAVTSMFFLAYEFHDNFEAGALTNTNCGGENCHRGAALGALLGAEAGRNGREIPQQFKSGIHSAQETIQDVIEAWK</sequence>
<organism evidence="1 2">
    <name type="scientific">Patiria miniata</name>
    <name type="common">Bat star</name>
    <name type="synonym">Asterina miniata</name>
    <dbReference type="NCBI Taxonomy" id="46514"/>
    <lineage>
        <taxon>Eukaryota</taxon>
        <taxon>Metazoa</taxon>
        <taxon>Echinodermata</taxon>
        <taxon>Eleutherozoa</taxon>
        <taxon>Asterozoa</taxon>
        <taxon>Asteroidea</taxon>
        <taxon>Valvatacea</taxon>
        <taxon>Valvatida</taxon>
        <taxon>Asterinidae</taxon>
        <taxon>Patiria</taxon>
    </lineage>
</organism>
<dbReference type="InterPro" id="IPR005502">
    <property type="entry name" value="Ribosyl_crysJ1"/>
</dbReference>
<dbReference type="PANTHER" id="PTHR16222:SF34">
    <property type="entry name" value="ADP-RIBOSYLGLYCOHYDROLASE"/>
    <property type="match status" value="1"/>
</dbReference>
<dbReference type="OMA" id="LNAHCAR"/>
<accession>A0A913ZGR3</accession>
<dbReference type="Gene3D" id="1.10.4080.10">
    <property type="entry name" value="ADP-ribosylation/Crystallin J1"/>
    <property type="match status" value="1"/>
</dbReference>
<keyword evidence="2" id="KW-1185">Reference proteome</keyword>
<dbReference type="SUPFAM" id="SSF101478">
    <property type="entry name" value="ADP-ribosylglycohydrolase"/>
    <property type="match status" value="1"/>
</dbReference>
<protein>
    <recommendedName>
        <fullName evidence="3">ADP-ribosylglycohydrolase</fullName>
    </recommendedName>
</protein>
<evidence type="ECO:0008006" key="3">
    <source>
        <dbReference type="Google" id="ProtNLM"/>
    </source>
</evidence>
<dbReference type="Proteomes" id="UP000887568">
    <property type="component" value="Unplaced"/>
</dbReference>
<dbReference type="EnsemblMetazoa" id="XM_038194308.1">
    <property type="protein sequence ID" value="XP_038050236.1"/>
    <property type="gene ID" value="LOC119723584"/>
</dbReference>
<evidence type="ECO:0000313" key="1">
    <source>
        <dbReference type="EnsemblMetazoa" id="XP_038050236.1"/>
    </source>
</evidence>